<dbReference type="InterPro" id="IPR045269">
    <property type="entry name" value="Atg1-like"/>
</dbReference>
<keyword evidence="9" id="KW-0072">Autophagy</keyword>
<feature type="compositionally biased region" description="Basic and acidic residues" evidence="13">
    <location>
        <begin position="958"/>
        <end position="968"/>
    </location>
</feature>
<feature type="compositionally biased region" description="Low complexity" evidence="13">
    <location>
        <begin position="754"/>
        <end position="769"/>
    </location>
</feature>
<dbReference type="SMART" id="SM00240">
    <property type="entry name" value="FHA"/>
    <property type="match status" value="1"/>
</dbReference>
<dbReference type="GO" id="GO:0000045">
    <property type="term" value="P:autophagosome assembly"/>
    <property type="evidence" value="ECO:0007669"/>
    <property type="project" value="TreeGrafter"/>
</dbReference>
<dbReference type="OrthoDB" id="504170at2759"/>
<dbReference type="EC" id="2.7.11.1" evidence="3"/>
<dbReference type="Pfam" id="PF00069">
    <property type="entry name" value="Pkinase"/>
    <property type="match status" value="1"/>
</dbReference>
<dbReference type="FunFam" id="3.30.200.20:FF:000470">
    <property type="entry name" value="Serine/threonine-protein kinase RAD53"/>
    <property type="match status" value="1"/>
</dbReference>
<evidence type="ECO:0000256" key="10">
    <source>
        <dbReference type="ARBA" id="ARBA00030237"/>
    </source>
</evidence>
<dbReference type="AlphaFoldDB" id="A0A6G1GYW8"/>
<evidence type="ECO:0000259" key="15">
    <source>
        <dbReference type="PROSITE" id="PS50011"/>
    </source>
</evidence>
<dbReference type="SUPFAM" id="SSF56112">
    <property type="entry name" value="Protein kinase-like (PK-like)"/>
    <property type="match status" value="1"/>
</dbReference>
<name>A0A6G1GYW8_9PEZI</name>
<feature type="domain" description="FHA" evidence="14">
    <location>
        <begin position="111"/>
        <end position="163"/>
    </location>
</feature>
<comment type="catalytic activity">
    <reaction evidence="11">
        <text>L-threonyl-[protein] + ATP = O-phospho-L-threonyl-[protein] + ADP + H(+)</text>
        <dbReference type="Rhea" id="RHEA:46608"/>
        <dbReference type="Rhea" id="RHEA-COMP:11060"/>
        <dbReference type="Rhea" id="RHEA-COMP:11605"/>
        <dbReference type="ChEBI" id="CHEBI:15378"/>
        <dbReference type="ChEBI" id="CHEBI:30013"/>
        <dbReference type="ChEBI" id="CHEBI:30616"/>
        <dbReference type="ChEBI" id="CHEBI:61977"/>
        <dbReference type="ChEBI" id="CHEBI:456216"/>
        <dbReference type="EC" id="2.7.11.1"/>
    </reaction>
</comment>
<dbReference type="PANTHER" id="PTHR24348:SF22">
    <property type="entry name" value="NON-SPECIFIC SERINE_THREONINE PROTEIN KINASE"/>
    <property type="match status" value="1"/>
</dbReference>
<evidence type="ECO:0000256" key="1">
    <source>
        <dbReference type="ARBA" id="ARBA00004623"/>
    </source>
</evidence>
<organism evidence="16 17">
    <name type="scientific">Aulographum hederae CBS 113979</name>
    <dbReference type="NCBI Taxonomy" id="1176131"/>
    <lineage>
        <taxon>Eukaryota</taxon>
        <taxon>Fungi</taxon>
        <taxon>Dikarya</taxon>
        <taxon>Ascomycota</taxon>
        <taxon>Pezizomycotina</taxon>
        <taxon>Dothideomycetes</taxon>
        <taxon>Pleosporomycetidae</taxon>
        <taxon>Aulographales</taxon>
        <taxon>Aulographaceae</taxon>
    </lineage>
</organism>
<evidence type="ECO:0000256" key="3">
    <source>
        <dbReference type="ARBA" id="ARBA00012513"/>
    </source>
</evidence>
<keyword evidence="5" id="KW-0808">Transferase</keyword>
<keyword evidence="6" id="KW-0547">Nucleotide-binding</keyword>
<feature type="region of interest" description="Disordered" evidence="13">
    <location>
        <begin position="1"/>
        <end position="20"/>
    </location>
</feature>
<evidence type="ECO:0000256" key="5">
    <source>
        <dbReference type="ARBA" id="ARBA00022679"/>
    </source>
</evidence>
<dbReference type="GO" id="GO:0005776">
    <property type="term" value="C:autophagosome"/>
    <property type="evidence" value="ECO:0007669"/>
    <property type="project" value="TreeGrafter"/>
</dbReference>
<comment type="similarity">
    <text evidence="2">Belongs to the protein kinase superfamily. CAMK Ser/Thr protein kinase family. CHEK2 subfamily.</text>
</comment>
<evidence type="ECO:0000256" key="4">
    <source>
        <dbReference type="ARBA" id="ARBA00022527"/>
    </source>
</evidence>
<keyword evidence="4" id="KW-0723">Serine/threonine-protein kinase</keyword>
<dbReference type="GO" id="GO:0005829">
    <property type="term" value="C:cytosol"/>
    <property type="evidence" value="ECO:0007669"/>
    <property type="project" value="TreeGrafter"/>
</dbReference>
<dbReference type="GO" id="GO:0010506">
    <property type="term" value="P:regulation of autophagy"/>
    <property type="evidence" value="ECO:0007669"/>
    <property type="project" value="InterPro"/>
</dbReference>
<keyword evidence="7 16" id="KW-0418">Kinase</keyword>
<evidence type="ECO:0000313" key="16">
    <source>
        <dbReference type="EMBL" id="KAF1986151.1"/>
    </source>
</evidence>
<gene>
    <name evidence="16" type="ORF">K402DRAFT_333114</name>
</gene>
<evidence type="ECO:0000256" key="12">
    <source>
        <dbReference type="ARBA" id="ARBA00048679"/>
    </source>
</evidence>
<reference evidence="16" key="1">
    <citation type="journal article" date="2020" name="Stud. Mycol.">
        <title>101 Dothideomycetes genomes: a test case for predicting lifestyles and emergence of pathogens.</title>
        <authorList>
            <person name="Haridas S."/>
            <person name="Albert R."/>
            <person name="Binder M."/>
            <person name="Bloem J."/>
            <person name="Labutti K."/>
            <person name="Salamov A."/>
            <person name="Andreopoulos B."/>
            <person name="Baker S."/>
            <person name="Barry K."/>
            <person name="Bills G."/>
            <person name="Bluhm B."/>
            <person name="Cannon C."/>
            <person name="Castanera R."/>
            <person name="Culley D."/>
            <person name="Daum C."/>
            <person name="Ezra D."/>
            <person name="Gonzalez J."/>
            <person name="Henrissat B."/>
            <person name="Kuo A."/>
            <person name="Liang C."/>
            <person name="Lipzen A."/>
            <person name="Lutzoni F."/>
            <person name="Magnuson J."/>
            <person name="Mondo S."/>
            <person name="Nolan M."/>
            <person name="Ohm R."/>
            <person name="Pangilinan J."/>
            <person name="Park H.-J."/>
            <person name="Ramirez L."/>
            <person name="Alfaro M."/>
            <person name="Sun H."/>
            <person name="Tritt A."/>
            <person name="Yoshinaga Y."/>
            <person name="Zwiers L.-H."/>
            <person name="Turgeon B."/>
            <person name="Goodwin S."/>
            <person name="Spatafora J."/>
            <person name="Crous P."/>
            <person name="Grigoriev I."/>
        </authorList>
    </citation>
    <scope>NUCLEOTIDE SEQUENCE</scope>
    <source>
        <strain evidence="16">CBS 113979</strain>
    </source>
</reference>
<keyword evidence="8" id="KW-0067">ATP-binding</keyword>
<dbReference type="InterPro" id="IPR011009">
    <property type="entry name" value="Kinase-like_dom_sf"/>
</dbReference>
<dbReference type="GO" id="GO:0005524">
    <property type="term" value="F:ATP binding"/>
    <property type="evidence" value="ECO:0007669"/>
    <property type="project" value="UniProtKB-KW"/>
</dbReference>
<feature type="region of interest" description="Disordered" evidence="13">
    <location>
        <begin position="945"/>
        <end position="968"/>
    </location>
</feature>
<dbReference type="FunFam" id="1.10.510.10:FF:000571">
    <property type="entry name" value="Maternal embryonic leucine zipper kinase"/>
    <property type="match status" value="1"/>
</dbReference>
<feature type="compositionally biased region" description="Basic and acidic residues" evidence="13">
    <location>
        <begin position="734"/>
        <end position="743"/>
    </location>
</feature>
<dbReference type="Gene3D" id="2.60.200.20">
    <property type="match status" value="1"/>
</dbReference>
<dbReference type="Proteomes" id="UP000800041">
    <property type="component" value="Unassembled WGS sequence"/>
</dbReference>
<comment type="catalytic activity">
    <reaction evidence="12">
        <text>L-seryl-[protein] + ATP = O-phospho-L-seryl-[protein] + ADP + H(+)</text>
        <dbReference type="Rhea" id="RHEA:17989"/>
        <dbReference type="Rhea" id="RHEA-COMP:9863"/>
        <dbReference type="Rhea" id="RHEA-COMP:11604"/>
        <dbReference type="ChEBI" id="CHEBI:15378"/>
        <dbReference type="ChEBI" id="CHEBI:29999"/>
        <dbReference type="ChEBI" id="CHEBI:30616"/>
        <dbReference type="ChEBI" id="CHEBI:83421"/>
        <dbReference type="ChEBI" id="CHEBI:456216"/>
        <dbReference type="EC" id="2.7.11.1"/>
    </reaction>
</comment>
<dbReference type="GO" id="GO:0004674">
    <property type="term" value="F:protein serine/threonine kinase activity"/>
    <property type="evidence" value="ECO:0007669"/>
    <property type="project" value="UniProtKB-KW"/>
</dbReference>
<evidence type="ECO:0000256" key="13">
    <source>
        <dbReference type="SAM" id="MobiDB-lite"/>
    </source>
</evidence>
<dbReference type="EMBL" id="ML977158">
    <property type="protein sequence ID" value="KAF1986151.1"/>
    <property type="molecule type" value="Genomic_DNA"/>
</dbReference>
<evidence type="ECO:0000313" key="17">
    <source>
        <dbReference type="Proteomes" id="UP000800041"/>
    </source>
</evidence>
<evidence type="ECO:0000256" key="8">
    <source>
        <dbReference type="ARBA" id="ARBA00022840"/>
    </source>
</evidence>
<dbReference type="SUPFAM" id="SSF49879">
    <property type="entry name" value="SMAD/FHA domain"/>
    <property type="match status" value="1"/>
</dbReference>
<sequence>MEDEATQPATQQFFDPRRLGRNNSGLTEADLSDVLCILHPASLAAFNIVKATAARTPQHVLQNDASISFRDFPGQPLEEQDTFIIGAGEAQHAMDLALRLTSRPVNPVMGFIFGRAPGQCDIVMDDTQHRISNVHFRIYVNISGVVMFDDMSTNGTMVDDILLKGKQPGNPHGKRPTTRMLNQGSIISILATNKDEVVKFIVRFPAREPRFMEEYGKNLRSFRARAAEAEESASIGIISNNNTHGMHWNGGNEYNVIGVMGKGAFATVYKLATALHGELVAAKELEKKRWIKDGHLDRRLDNEMKIMKAIQHPNIVQYLDYRDQGNFLYIIMELVPNGDLNDYLAKHHFLSEDKGKEMSRQMLNALGYLHKKNITHRDIKPDNILVASEEPFTAKLSDFGLSKVVRNDETFLKTFCGTLLYCAPEVFPDYLAKAPKRGRPGSAPPRYHGYSSSVDIWSYGAVLWYAMCGAPPIPAVHDPSGRQMLDQILKTRLNVVPLSKCGVSQTGIDLLTKMLDTDPSIRPDEYDCLKHPWLSDGEQFDLESVAKLNTISEEGDDSNGEDTAAGAEAGLSQLSIHETDFDDPNFDSGDAEFFAGRESKRVRPDIFLPRNQIRENHDDSSPEASEPTLQQQPREGRLFGEISQSAFNSSGVLDQPTNQAVSFHDARHARSLFSSVNSQLDPQWNGRSHAASLFGAESDMRDLQVGSPYSTSSPNEPATPRTPPAFDGPASETGRSKSSEDSTPKQPFFKTPKSLLSSSQASVQLNSPSLPATMRPPDSSIYPDIAAQQAIAASIYPGDFPGESQLGCLISSQDSISPPIIIKLNERRTFWGRDPTNTYVYPDPQDTRIAKISIHILFYAPGIETEDSAPGRDWTRMKGLHTLVKTYATHSGILVNGVKLKHEEADGQWCYGRVYTGDVITAFDDRVKKECLRFVCRFNVGEGAEPRPPGKPFKVLRGPKEVFDKTGR</sequence>
<dbReference type="Pfam" id="PF00498">
    <property type="entry name" value="FHA"/>
    <property type="match status" value="1"/>
</dbReference>
<evidence type="ECO:0000256" key="7">
    <source>
        <dbReference type="ARBA" id="ARBA00022777"/>
    </source>
</evidence>
<evidence type="ECO:0000256" key="9">
    <source>
        <dbReference type="ARBA" id="ARBA00023006"/>
    </source>
</evidence>
<dbReference type="PROSITE" id="PS00108">
    <property type="entry name" value="PROTEIN_KINASE_ST"/>
    <property type="match status" value="1"/>
</dbReference>
<accession>A0A6G1GYW8</accession>
<comment type="subcellular location">
    <subcellularLocation>
        <location evidence="1">Preautophagosomal structure membrane</location>
        <topology evidence="1">Peripheral membrane protein</topology>
    </subcellularLocation>
</comment>
<dbReference type="InterPro" id="IPR008271">
    <property type="entry name" value="Ser/Thr_kinase_AS"/>
</dbReference>
<feature type="domain" description="Protein kinase" evidence="15">
    <location>
        <begin position="254"/>
        <end position="534"/>
    </location>
</feature>
<protein>
    <recommendedName>
        <fullName evidence="3">non-specific serine/threonine protein kinase</fullName>
        <ecNumber evidence="3">2.7.11.1</ecNumber>
    </recommendedName>
    <alternativeName>
        <fullName evidence="10">Autophagy-related protein 1</fullName>
    </alternativeName>
</protein>
<proteinExistence type="inferred from homology"/>
<dbReference type="InterPro" id="IPR008984">
    <property type="entry name" value="SMAD_FHA_dom_sf"/>
</dbReference>
<dbReference type="Gene3D" id="1.10.510.10">
    <property type="entry name" value="Transferase(Phosphotransferase) domain 1"/>
    <property type="match status" value="1"/>
</dbReference>
<feature type="compositionally biased region" description="Polar residues" evidence="13">
    <location>
        <begin position="707"/>
        <end position="716"/>
    </location>
</feature>
<dbReference type="PANTHER" id="PTHR24348">
    <property type="entry name" value="SERINE/THREONINE-PROTEIN KINASE UNC-51-RELATED"/>
    <property type="match status" value="1"/>
</dbReference>
<dbReference type="GO" id="GO:0034045">
    <property type="term" value="C:phagophore assembly site membrane"/>
    <property type="evidence" value="ECO:0007669"/>
    <property type="project" value="UniProtKB-SubCell"/>
</dbReference>
<dbReference type="InterPro" id="IPR000253">
    <property type="entry name" value="FHA_dom"/>
</dbReference>
<evidence type="ECO:0000256" key="6">
    <source>
        <dbReference type="ARBA" id="ARBA00022741"/>
    </source>
</evidence>
<evidence type="ECO:0000259" key="14">
    <source>
        <dbReference type="PROSITE" id="PS50006"/>
    </source>
</evidence>
<feature type="region of interest" description="Disordered" evidence="13">
    <location>
        <begin position="605"/>
        <end position="633"/>
    </location>
</feature>
<keyword evidence="17" id="KW-1185">Reference proteome</keyword>
<dbReference type="SMART" id="SM00220">
    <property type="entry name" value="S_TKc"/>
    <property type="match status" value="1"/>
</dbReference>
<evidence type="ECO:0000256" key="11">
    <source>
        <dbReference type="ARBA" id="ARBA00047899"/>
    </source>
</evidence>
<dbReference type="CDD" id="cd00060">
    <property type="entry name" value="FHA"/>
    <property type="match status" value="1"/>
</dbReference>
<dbReference type="InterPro" id="IPR000719">
    <property type="entry name" value="Prot_kinase_dom"/>
</dbReference>
<evidence type="ECO:0000256" key="2">
    <source>
        <dbReference type="ARBA" id="ARBA00005575"/>
    </source>
</evidence>
<dbReference type="PROSITE" id="PS50006">
    <property type="entry name" value="FHA_DOMAIN"/>
    <property type="match status" value="1"/>
</dbReference>
<feature type="region of interest" description="Disordered" evidence="13">
    <location>
        <begin position="703"/>
        <end position="776"/>
    </location>
</feature>
<dbReference type="PROSITE" id="PS50011">
    <property type="entry name" value="PROTEIN_KINASE_DOM"/>
    <property type="match status" value="1"/>
</dbReference>